<dbReference type="InterPro" id="IPR004391">
    <property type="entry name" value="Glu_race"/>
</dbReference>
<keyword evidence="3 7" id="KW-0133">Cell shape</keyword>
<feature type="active site" description="Proton donor/acceptor" evidence="7">
    <location>
        <position position="89"/>
    </location>
</feature>
<dbReference type="Gene3D" id="3.40.50.1860">
    <property type="match status" value="2"/>
</dbReference>
<gene>
    <name evidence="7 8" type="primary">murI</name>
    <name evidence="8" type="ORF">GCM10010990_10060</name>
</gene>
<sequence>MPHVRFSMANSSPPPAADAPILVFDSGVGGLTVLDALRRELPDAPVIYAADNAGLPYGEKSEAEIAARVAGLLGRMAERFRPRLACIACNTASTIALGMVRDVLNIPIVGTVPAIKPAAEITRTGTIGLIGTGATIRQAYVDRLEAEFAADKHLLRLAAPGLVAAAEAKLRGGTPDAGVIADTAAAMKAMAGAENIDTLVLACTHFPLLSEELAEHFPGARQIDGAAGIARRIAFLTQGQAMIRSAGDIALFTRADDKLASLRPALEARGLSRMEIL</sequence>
<feature type="binding site" evidence="7">
    <location>
        <begin position="25"/>
        <end position="26"/>
    </location>
    <ligand>
        <name>substrate</name>
    </ligand>
</feature>
<dbReference type="InterPro" id="IPR033134">
    <property type="entry name" value="Asp/Glu_racemase_AS_2"/>
</dbReference>
<keyword evidence="4 7" id="KW-0573">Peptidoglycan synthesis</keyword>
<comment type="function">
    <text evidence="7">Provides the (R)-glutamate required for cell wall biosynthesis.</text>
</comment>
<proteinExistence type="inferred from homology"/>
<feature type="active site" description="Proton donor/acceptor" evidence="7">
    <location>
        <position position="203"/>
    </location>
</feature>
<evidence type="ECO:0000256" key="5">
    <source>
        <dbReference type="ARBA" id="ARBA00023235"/>
    </source>
</evidence>
<dbReference type="PROSITE" id="PS00924">
    <property type="entry name" value="ASP_GLU_RACEMASE_2"/>
    <property type="match status" value="1"/>
</dbReference>
<protein>
    <recommendedName>
        <fullName evidence="2 7">Glutamate racemase</fullName>
        <ecNumber evidence="2 7">5.1.1.3</ecNumber>
    </recommendedName>
</protein>
<reference evidence="8" key="2">
    <citation type="submission" date="2020-09" db="EMBL/GenBank/DDBJ databases">
        <authorList>
            <person name="Sun Q."/>
            <person name="Zhou Y."/>
        </authorList>
    </citation>
    <scope>NUCLEOTIDE SEQUENCE</scope>
    <source>
        <strain evidence="8">CGMCC 1.15360</strain>
    </source>
</reference>
<comment type="pathway">
    <text evidence="7">Cell wall biogenesis; peptidoglycan biosynthesis.</text>
</comment>
<evidence type="ECO:0000256" key="1">
    <source>
        <dbReference type="ARBA" id="ARBA00001602"/>
    </source>
</evidence>
<dbReference type="GO" id="GO:0008360">
    <property type="term" value="P:regulation of cell shape"/>
    <property type="evidence" value="ECO:0007669"/>
    <property type="project" value="UniProtKB-KW"/>
</dbReference>
<feature type="binding site" evidence="7">
    <location>
        <begin position="57"/>
        <end position="58"/>
    </location>
    <ligand>
        <name>substrate</name>
    </ligand>
</feature>
<dbReference type="InterPro" id="IPR001920">
    <property type="entry name" value="Asp/Glu_race"/>
</dbReference>
<reference evidence="8" key="1">
    <citation type="journal article" date="2014" name="Int. J. Syst. Evol. Microbiol.">
        <title>Complete genome sequence of Corynebacterium casei LMG S-19264T (=DSM 44701T), isolated from a smear-ripened cheese.</title>
        <authorList>
            <consortium name="US DOE Joint Genome Institute (JGI-PGF)"/>
            <person name="Walter F."/>
            <person name="Albersmeier A."/>
            <person name="Kalinowski J."/>
            <person name="Ruckert C."/>
        </authorList>
    </citation>
    <scope>NUCLEOTIDE SEQUENCE</scope>
    <source>
        <strain evidence="8">CGMCC 1.15360</strain>
    </source>
</reference>
<name>A0A916YVE0_9SPHN</name>
<evidence type="ECO:0000256" key="4">
    <source>
        <dbReference type="ARBA" id="ARBA00022984"/>
    </source>
</evidence>
<accession>A0A916YVE0</accession>
<comment type="caution">
    <text evidence="8">The sequence shown here is derived from an EMBL/GenBank/DDBJ whole genome shotgun (WGS) entry which is preliminary data.</text>
</comment>
<dbReference type="Pfam" id="PF01177">
    <property type="entry name" value="Asp_Glu_race"/>
    <property type="match status" value="1"/>
</dbReference>
<dbReference type="PANTHER" id="PTHR21198">
    <property type="entry name" value="GLUTAMATE RACEMASE"/>
    <property type="match status" value="1"/>
</dbReference>
<keyword evidence="9" id="KW-1185">Reference proteome</keyword>
<organism evidence="8 9">
    <name type="scientific">Croceicoccus mobilis</name>
    <dbReference type="NCBI Taxonomy" id="1703339"/>
    <lineage>
        <taxon>Bacteria</taxon>
        <taxon>Pseudomonadati</taxon>
        <taxon>Pseudomonadota</taxon>
        <taxon>Alphaproteobacteria</taxon>
        <taxon>Sphingomonadales</taxon>
        <taxon>Erythrobacteraceae</taxon>
        <taxon>Croceicoccus</taxon>
    </lineage>
</organism>
<comment type="similarity">
    <text evidence="7">Belongs to the aspartate/glutamate racemases family.</text>
</comment>
<evidence type="ECO:0000256" key="7">
    <source>
        <dbReference type="HAMAP-Rule" id="MF_00258"/>
    </source>
</evidence>
<dbReference type="EMBL" id="BMIP01000002">
    <property type="protein sequence ID" value="GGD62634.1"/>
    <property type="molecule type" value="Genomic_DNA"/>
</dbReference>
<keyword evidence="6 7" id="KW-0961">Cell wall biogenesis/degradation</keyword>
<dbReference type="EC" id="5.1.1.3" evidence="2 7"/>
<dbReference type="HAMAP" id="MF_00258">
    <property type="entry name" value="Glu_racemase"/>
    <property type="match status" value="1"/>
</dbReference>
<dbReference type="AlphaFoldDB" id="A0A916YVE0"/>
<feature type="binding site" evidence="7">
    <location>
        <begin position="204"/>
        <end position="205"/>
    </location>
    <ligand>
        <name>substrate</name>
    </ligand>
</feature>
<evidence type="ECO:0000256" key="2">
    <source>
        <dbReference type="ARBA" id="ARBA00013090"/>
    </source>
</evidence>
<feature type="binding site" evidence="7">
    <location>
        <begin position="90"/>
        <end position="91"/>
    </location>
    <ligand>
        <name>substrate</name>
    </ligand>
</feature>
<evidence type="ECO:0000256" key="6">
    <source>
        <dbReference type="ARBA" id="ARBA00023316"/>
    </source>
</evidence>
<evidence type="ECO:0000313" key="8">
    <source>
        <dbReference type="EMBL" id="GGD62634.1"/>
    </source>
</evidence>
<dbReference type="NCBIfam" id="TIGR00067">
    <property type="entry name" value="glut_race"/>
    <property type="match status" value="1"/>
</dbReference>
<evidence type="ECO:0000313" key="9">
    <source>
        <dbReference type="Proteomes" id="UP000612349"/>
    </source>
</evidence>
<dbReference type="GO" id="GO:0071555">
    <property type="term" value="P:cell wall organization"/>
    <property type="evidence" value="ECO:0007669"/>
    <property type="project" value="UniProtKB-KW"/>
</dbReference>
<evidence type="ECO:0000256" key="3">
    <source>
        <dbReference type="ARBA" id="ARBA00022960"/>
    </source>
</evidence>
<dbReference type="PANTHER" id="PTHR21198:SF2">
    <property type="entry name" value="GLUTAMATE RACEMASE"/>
    <property type="match status" value="1"/>
</dbReference>
<comment type="catalytic activity">
    <reaction evidence="1 7">
        <text>L-glutamate = D-glutamate</text>
        <dbReference type="Rhea" id="RHEA:12813"/>
        <dbReference type="ChEBI" id="CHEBI:29985"/>
        <dbReference type="ChEBI" id="CHEBI:29986"/>
        <dbReference type="EC" id="5.1.1.3"/>
    </reaction>
</comment>
<dbReference type="InterPro" id="IPR015942">
    <property type="entry name" value="Asp/Glu/hydantoin_racemase"/>
</dbReference>
<dbReference type="SUPFAM" id="SSF53681">
    <property type="entry name" value="Aspartate/glutamate racemase"/>
    <property type="match status" value="2"/>
</dbReference>
<dbReference type="GO" id="GO:0009252">
    <property type="term" value="P:peptidoglycan biosynthetic process"/>
    <property type="evidence" value="ECO:0007669"/>
    <property type="project" value="UniProtKB-UniRule"/>
</dbReference>
<keyword evidence="5 7" id="KW-0413">Isomerase</keyword>
<dbReference type="GO" id="GO:0008881">
    <property type="term" value="F:glutamate racemase activity"/>
    <property type="evidence" value="ECO:0007669"/>
    <property type="project" value="UniProtKB-UniRule"/>
</dbReference>
<dbReference type="Proteomes" id="UP000612349">
    <property type="component" value="Unassembled WGS sequence"/>
</dbReference>